<evidence type="ECO:0000256" key="8">
    <source>
        <dbReference type="ARBA" id="ARBA00023128"/>
    </source>
</evidence>
<dbReference type="Gene3D" id="2.40.160.210">
    <property type="entry name" value="Acyl-CoA thioesterase, double hotdog domain"/>
    <property type="match status" value="1"/>
</dbReference>
<evidence type="ECO:0000256" key="6">
    <source>
        <dbReference type="ARBA" id="ARBA00022833"/>
    </source>
</evidence>
<dbReference type="SUPFAM" id="SSF57802">
    <property type="entry name" value="Rubredoxin-like"/>
    <property type="match status" value="1"/>
</dbReference>
<comment type="similarity">
    <text evidence="3">Belongs to the cytochrome c oxidase subunit 5B family.</text>
</comment>
<evidence type="ECO:0000313" key="15">
    <source>
        <dbReference type="EMBL" id="CCE27479.1"/>
    </source>
</evidence>
<evidence type="ECO:0000256" key="2">
    <source>
        <dbReference type="ARBA" id="ARBA00004673"/>
    </source>
</evidence>
<dbReference type="InterPro" id="IPR049449">
    <property type="entry name" value="TesB_ACOT8-like_N"/>
</dbReference>
<evidence type="ECO:0000256" key="4">
    <source>
        <dbReference type="ARBA" id="ARBA00022723"/>
    </source>
</evidence>
<evidence type="ECO:0000256" key="10">
    <source>
        <dbReference type="ARBA" id="ARBA00031366"/>
    </source>
</evidence>
<evidence type="ECO:0000313" key="16">
    <source>
        <dbReference type="Proteomes" id="UP000016801"/>
    </source>
</evidence>
<dbReference type="eggNOG" id="KOG3352">
    <property type="taxonomic scope" value="Eukaryota"/>
</dbReference>
<keyword evidence="8" id="KW-0496">Mitochondrion</keyword>
<evidence type="ECO:0000256" key="11">
    <source>
        <dbReference type="ARBA" id="ARBA00070613"/>
    </source>
</evidence>
<evidence type="ECO:0000256" key="9">
    <source>
        <dbReference type="ARBA" id="ARBA00023136"/>
    </source>
</evidence>
<dbReference type="InterPro" id="IPR036972">
    <property type="entry name" value="Cyt_c_oxidase_su5b_sf"/>
</dbReference>
<dbReference type="HOGENOM" id="CLU_456336_0_0_1"/>
<keyword evidence="4 12" id="KW-0479">Metal-binding</keyword>
<dbReference type="OrthoDB" id="68328at2759"/>
<gene>
    <name evidence="15" type="ORF">CPUR_00953</name>
</gene>
<dbReference type="GO" id="GO:0046872">
    <property type="term" value="F:metal ion binding"/>
    <property type="evidence" value="ECO:0007669"/>
    <property type="project" value="UniProtKB-KW"/>
</dbReference>
<feature type="compositionally biased region" description="Low complexity" evidence="13">
    <location>
        <begin position="164"/>
        <end position="174"/>
    </location>
</feature>
<dbReference type="Pfam" id="PF13622">
    <property type="entry name" value="4HBT_3"/>
    <property type="match status" value="1"/>
</dbReference>
<dbReference type="InterPro" id="IPR002124">
    <property type="entry name" value="Cyt_c_oxidase_su5b"/>
</dbReference>
<dbReference type="CDD" id="cd00924">
    <property type="entry name" value="Cyt_c_Oxidase_Vb"/>
    <property type="match status" value="1"/>
</dbReference>
<dbReference type="Proteomes" id="UP000016801">
    <property type="component" value="Unassembled WGS sequence"/>
</dbReference>
<dbReference type="AlphaFoldDB" id="M1WA42"/>
<dbReference type="InterPro" id="IPR042171">
    <property type="entry name" value="Acyl-CoA_hotdog"/>
</dbReference>
<evidence type="ECO:0000256" key="5">
    <source>
        <dbReference type="ARBA" id="ARBA00022792"/>
    </source>
</evidence>
<dbReference type="STRING" id="1111077.M1WA42"/>
<dbReference type="GO" id="GO:0006123">
    <property type="term" value="P:mitochondrial electron transport, cytochrome c to oxygen"/>
    <property type="evidence" value="ECO:0007669"/>
    <property type="project" value="InterPro"/>
</dbReference>
<organism evidence="15 16">
    <name type="scientific">Claviceps purpurea (strain 20.1)</name>
    <name type="common">Ergot fungus</name>
    <name type="synonym">Sphacelia segetum</name>
    <dbReference type="NCBI Taxonomy" id="1111077"/>
    <lineage>
        <taxon>Eukaryota</taxon>
        <taxon>Fungi</taxon>
        <taxon>Dikarya</taxon>
        <taxon>Ascomycota</taxon>
        <taxon>Pezizomycotina</taxon>
        <taxon>Sordariomycetes</taxon>
        <taxon>Hypocreomycetidae</taxon>
        <taxon>Hypocreales</taxon>
        <taxon>Clavicipitaceae</taxon>
        <taxon>Claviceps</taxon>
    </lineage>
</organism>
<protein>
    <recommendedName>
        <fullName evidence="11">Cytochrome c oxidase subunit 4, mitochondrial</fullName>
    </recommendedName>
    <alternativeName>
        <fullName evidence="10">Cytochrome c oxidase polypeptide IV</fullName>
    </alternativeName>
</protein>
<dbReference type="InterPro" id="IPR029069">
    <property type="entry name" value="HotDog_dom_sf"/>
</dbReference>
<comment type="subcellular location">
    <subcellularLocation>
        <location evidence="1">Mitochondrion inner membrane</location>
        <topology evidence="1">Peripheral membrane protein</topology>
        <orientation evidence="1">Matrix side</orientation>
    </subcellularLocation>
</comment>
<reference evidence="15 16" key="1">
    <citation type="journal article" date="2013" name="PLoS Genet.">
        <title>Plant-symbiotic fungi as chemical engineers: Multi-genome analysis of the Clavicipitaceae reveals dynamics of alkaloid loci.</title>
        <authorList>
            <person name="Schardl C.L."/>
            <person name="Young C.A."/>
            <person name="Hesse U."/>
            <person name="Amyotte S.G."/>
            <person name="Andreeva K."/>
            <person name="Calie P.J."/>
            <person name="Fleetwood D.J."/>
            <person name="Haws D.C."/>
            <person name="Moore N."/>
            <person name="Oeser B."/>
            <person name="Panaccione D.G."/>
            <person name="Schweri K.K."/>
            <person name="Voisey C.R."/>
            <person name="Farman M.L."/>
            <person name="Jaromczyk J.W."/>
            <person name="Roe B.A."/>
            <person name="O'Sullivan D.M."/>
            <person name="Scott B."/>
            <person name="Tudzynski P."/>
            <person name="An Z."/>
            <person name="Arnaoudova E.G."/>
            <person name="Bullock C.T."/>
            <person name="Charlton N.D."/>
            <person name="Chen L."/>
            <person name="Cox M."/>
            <person name="Dinkins R.D."/>
            <person name="Florea S."/>
            <person name="Glenn A.E."/>
            <person name="Gordon A."/>
            <person name="Gueldener U."/>
            <person name="Harris D.R."/>
            <person name="Hollin W."/>
            <person name="Jaromczyk J."/>
            <person name="Johnson R.D."/>
            <person name="Khan A.K."/>
            <person name="Leistner E."/>
            <person name="Leuchtmann A."/>
            <person name="Li C."/>
            <person name="Liu J."/>
            <person name="Liu J."/>
            <person name="Liu M."/>
            <person name="Mace W."/>
            <person name="Machado C."/>
            <person name="Nagabhyru P."/>
            <person name="Pan J."/>
            <person name="Schmid J."/>
            <person name="Sugawara K."/>
            <person name="Steiner U."/>
            <person name="Takach J.E."/>
            <person name="Tanaka E."/>
            <person name="Webb J.S."/>
            <person name="Wilson E.V."/>
            <person name="Wiseman J.L."/>
            <person name="Yoshida R."/>
            <person name="Zeng Z."/>
        </authorList>
    </citation>
    <scope>NUCLEOTIDE SEQUENCE [LARGE SCALE GENOMIC DNA]</scope>
    <source>
        <strain evidence="15 16">20.1</strain>
    </source>
</reference>
<feature type="binding site" evidence="12">
    <location>
        <position position="538"/>
    </location>
    <ligand>
        <name>Zn(2+)</name>
        <dbReference type="ChEBI" id="CHEBI:29105"/>
    </ligand>
</feature>
<proteinExistence type="inferred from homology"/>
<feature type="binding site" evidence="12">
    <location>
        <position position="530"/>
    </location>
    <ligand>
        <name>Zn(2+)</name>
        <dbReference type="ChEBI" id="CHEBI:29105"/>
    </ligand>
</feature>
<feature type="binding site" evidence="12">
    <location>
        <position position="557"/>
    </location>
    <ligand>
        <name>Zn(2+)</name>
        <dbReference type="ChEBI" id="CHEBI:29105"/>
    </ligand>
</feature>
<dbReference type="GO" id="GO:0045277">
    <property type="term" value="C:respiratory chain complex IV"/>
    <property type="evidence" value="ECO:0007669"/>
    <property type="project" value="InterPro"/>
</dbReference>
<dbReference type="SUPFAM" id="SSF54637">
    <property type="entry name" value="Thioesterase/thiol ester dehydrase-isomerase"/>
    <property type="match status" value="2"/>
</dbReference>
<keyword evidence="9" id="KW-0472">Membrane</keyword>
<dbReference type="VEuPathDB" id="FungiDB:CPUR_00953"/>
<name>M1WA42_CLAP2</name>
<comment type="pathway">
    <text evidence="2">Energy metabolism; oxidative phosphorylation.</text>
</comment>
<feature type="binding site" evidence="12">
    <location>
        <position position="554"/>
    </location>
    <ligand>
        <name>Zn(2+)</name>
        <dbReference type="ChEBI" id="CHEBI:29105"/>
    </ligand>
</feature>
<dbReference type="PANTHER" id="PTHR10122">
    <property type="entry name" value="CYTOCHROME C OXIDASE SUBUNIT 5B, MITOCHONDRIAL"/>
    <property type="match status" value="1"/>
</dbReference>
<accession>M1WA42</accession>
<evidence type="ECO:0000256" key="13">
    <source>
        <dbReference type="SAM" id="MobiDB-lite"/>
    </source>
</evidence>
<dbReference type="PROSITE" id="PS51359">
    <property type="entry name" value="COX5B_2"/>
    <property type="match status" value="1"/>
</dbReference>
<evidence type="ECO:0000256" key="3">
    <source>
        <dbReference type="ARBA" id="ARBA00010292"/>
    </source>
</evidence>
<dbReference type="Gene3D" id="2.60.11.10">
    <property type="entry name" value="Cytochrome c oxidase, subunit Vb"/>
    <property type="match status" value="1"/>
</dbReference>
<dbReference type="FunFam" id="2.60.11.10:FF:000003">
    <property type="entry name" value="Cytochrome c oxidase subunit IV"/>
    <property type="match status" value="1"/>
</dbReference>
<comment type="caution">
    <text evidence="15">The sequence shown here is derived from an EMBL/GenBank/DDBJ whole genome shotgun (WGS) entry which is preliminary data.</text>
</comment>
<keyword evidence="5" id="KW-0999">Mitochondrion inner membrane</keyword>
<dbReference type="GO" id="GO:0005743">
    <property type="term" value="C:mitochondrial inner membrane"/>
    <property type="evidence" value="ECO:0007669"/>
    <property type="project" value="UniProtKB-SubCell"/>
</dbReference>
<feature type="domain" description="Acyl-CoA thioesterase-like N-terminal HotDog" evidence="14">
    <location>
        <begin position="79"/>
        <end position="161"/>
    </location>
</feature>
<feature type="region of interest" description="Disordered" evidence="13">
    <location>
        <begin position="154"/>
        <end position="178"/>
    </location>
</feature>
<keyword evidence="7" id="KW-0809">Transit peptide</keyword>
<evidence type="ECO:0000256" key="7">
    <source>
        <dbReference type="ARBA" id="ARBA00022946"/>
    </source>
</evidence>
<evidence type="ECO:0000256" key="1">
    <source>
        <dbReference type="ARBA" id="ARBA00004443"/>
    </source>
</evidence>
<evidence type="ECO:0000256" key="12">
    <source>
        <dbReference type="PIRSR" id="PIRSR602124-2"/>
    </source>
</evidence>
<evidence type="ECO:0000259" key="14">
    <source>
        <dbReference type="Pfam" id="PF13622"/>
    </source>
</evidence>
<keyword evidence="16" id="KW-1185">Reference proteome</keyword>
<dbReference type="PANTHER" id="PTHR10122:SF0">
    <property type="entry name" value="CYTOCHROME C OXIDASE SUBUNIT 5B, ISOFORM A-RELATED"/>
    <property type="match status" value="1"/>
</dbReference>
<dbReference type="Pfam" id="PF01215">
    <property type="entry name" value="COX5B"/>
    <property type="match status" value="1"/>
</dbReference>
<sequence length="598" mass="66488">MGEFDEAIAAAREGLVATYREWPRKAFAEFMELVRIPDDVYTQGKGVKRFMSRQPAWTPGGELPWDALFQNLKGEPPRHSGLGVYGGCVYAQASLAAARAIEEEERQREEASVDVKPRPGIHSIHGIFTTPGLGDRPFVFDVSSLTSTRTFFGRRVDARQPKQSSSDPDGPFPDSDARLPLKDICFSCITTLKRPTDGVDDVQSSESAQKRYADILSQRAPHQWEPAPQVDVDMITALFPEAGHGAFPMLDMFKVDMSAYNQDKEVPDRRQLMLYRPLKPIPKDDINGHIACHAFEADRNGLIMLGNQMGYGVNMGMAATLSYSFYVHCNPEVAVMDGEGWWLQEINWPRVAASRLTPWVITGWDDSILDENATPQQLDHPTIIAILLALTAPTIMFLQRSAIAAARRAAVSPVVARSFATSFIRREAAKGPTTTNEQAAPPAPAAQKNVTNYKTLSEIKSEDDLFGPGAEPGTIPTDLEQATGLERLEILGKMEGIDIFDMRPLDASRKGTMEDPILVRSAGPEQFAGCTGFPADSHIVQWLRVDRERPIERCAECGSVYKINYVGPEDDHHAHHDPPEFEEPKTFADFIKPEYRYR</sequence>
<keyword evidence="6 12" id="KW-0862">Zinc</keyword>
<dbReference type="EMBL" id="CAGA01000004">
    <property type="protein sequence ID" value="CCE27479.1"/>
    <property type="molecule type" value="Genomic_DNA"/>
</dbReference>